<gene>
    <name evidence="8" type="ORF">FOZ60_008842</name>
</gene>
<dbReference type="PANTHER" id="PTHR23053:SF0">
    <property type="entry name" value="HYDROCEPHALUS-INDUCING PROTEIN HOMOLOG"/>
    <property type="match status" value="1"/>
</dbReference>
<keyword evidence="4" id="KW-0969">Cilium</keyword>
<feature type="region of interest" description="Disordered" evidence="6">
    <location>
        <begin position="2030"/>
        <end position="2058"/>
    </location>
</feature>
<feature type="region of interest" description="Disordered" evidence="6">
    <location>
        <begin position="1861"/>
        <end position="1905"/>
    </location>
</feature>
<feature type="domain" description="HYDIN/VesB/CFA65-like Ig-like" evidence="7">
    <location>
        <begin position="1294"/>
        <end position="1389"/>
    </location>
</feature>
<feature type="domain" description="HYDIN/VesB/CFA65-like Ig-like" evidence="7">
    <location>
        <begin position="598"/>
        <end position="688"/>
    </location>
</feature>
<feature type="domain" description="HYDIN/VesB/CFA65-like Ig-like" evidence="7">
    <location>
        <begin position="494"/>
        <end position="593"/>
    </location>
</feature>
<dbReference type="Pfam" id="PF22544">
    <property type="entry name" value="HYDIN_VesB_CFA65-like_Ig"/>
    <property type="match status" value="4"/>
</dbReference>
<evidence type="ECO:0000313" key="9">
    <source>
        <dbReference type="Proteomes" id="UP000541610"/>
    </source>
</evidence>
<evidence type="ECO:0000259" key="7">
    <source>
        <dbReference type="Pfam" id="PF22544"/>
    </source>
</evidence>
<dbReference type="PANTHER" id="PTHR23053">
    <property type="entry name" value="DLEC1 DELETED IN LUNG AND ESOPHAGEAL CANCER 1"/>
    <property type="match status" value="1"/>
</dbReference>
<dbReference type="GO" id="GO:1904158">
    <property type="term" value="P:axonemal central apparatus assembly"/>
    <property type="evidence" value="ECO:0007669"/>
    <property type="project" value="TreeGrafter"/>
</dbReference>
<keyword evidence="5" id="KW-0966">Cell projection</keyword>
<evidence type="ECO:0000256" key="4">
    <source>
        <dbReference type="ARBA" id="ARBA00023069"/>
    </source>
</evidence>
<dbReference type="InterPro" id="IPR013783">
    <property type="entry name" value="Ig-like_fold"/>
</dbReference>
<proteinExistence type="predicted"/>
<dbReference type="GO" id="GO:0003341">
    <property type="term" value="P:cilium movement"/>
    <property type="evidence" value="ECO:0007669"/>
    <property type="project" value="TreeGrafter"/>
</dbReference>
<keyword evidence="3" id="KW-0963">Cytoplasm</keyword>
<sequence>MIISEISELPLFSTTSRQRVQRQQHDLKSGPIRIVRQLDIAFHSLHRETSVPLDEPLFEPNPPMIRFAHYHGMDKLSMTLSLRNKDTVSRRVQVLPPPVEHFKVTRKSGKDRYDLVAPGMEVSFLIKFHPDARADYCHDLEVVTEREVFVVPIRAFAGVPKLDVPRQLDFGNVLVKHGEARVVYIRNIGDVAAQYAVHCTPSQPFAGRARVAQVELGFRPTSLEHYRRAVTIRYFNPGETNLSQPDEDHHSGIRTSTIECEGTGVTGDIKFSVRSLPMDSTYIALSSRKSFVITNNSDVIVEFSWRAFSSEAVDREEKEKLLVQLGREQAEEQLYTLALCSTAKDDLGSSSETNRDEYPPAVRSVLESITASPGKASGLTSPSASSSSSSTESESEESSSETIKNSKMEGLVMRALQTKYDNITRQINEDPLYFYDEVFSIDPIVSTIYPGASRTITVTFGPLSALQYSCSAYCSIVGSVERIPLTIHGVGIGPKAAFSYDELDVGEVYVESTHHYEVSLLNRGEITAQFHIAPNTSTFGSRFVFEPSSGEIPVGESVGITAIFNPNELGDFYEVFHCQLTGSTSTVPLVFKGRSVAPSFTFDVEAIDFGLVSVGFLNTKTITLTNTSDVSFNYVLRVPGDGRLDEKEFDLVPSRGSLKPLARQRIQVDFIAENVRSYELSLLVDLEGIGEGLLAVPISGRSDVPSISFEPVEVLSFGEVFIHYPFHKRLILHNTSTLPAKFDIVTDSDAPADSADPSVAIAEVEPDQPQGRVPAASSHVVTLTLYAKRTGSVNRTVYIKIGGHSVPYPITVKARAVGPRVLVEPMAIDWGSVRCLDVVTKTIKLTNDCCIAAPLRVLMKSRTSPWSIEQKVIHLEPQEVYHLSVKLRPNEVQRFTDVLYVIVEEGEDSAINFKCRGTETPIVCDEDLGTIDFGTQYTTQSITKEIVLKNLGRKSRTITWLVNKEAAREKVLKQLAKDGVDLKKAKLPAVPYTIHPTTAVLPSNKGYRFTISACSQVIDLVEDTAECMEYVGGNKKGKAIFQPSLKTTFVAPLLRMSDNNVPFRYVWSKEDGEKAAMMTRPLKITNISPLPITFSLTIPVPFYIRLPEAATLVGIEGASVAEGSVSLDPEASVTVEVDFDPSYKVDRQCAVLKQNISITYKDHPQKDSLEAIGEVVFPNLSFERGELDFGAVLNRTVTEKQVLVTNTSELPCDYTWEFIVTAQEADKLNTISPNMAFDIEPITGTIPAQTTETVCFRFNGVPDRLCEAIARCNVIGGPSYDVKLRGRASELSFRIDKTHLDFGNMQFDNSAERELVIVNKSCVAAFFAVDLRGLKRRVLTVTPEKGKIHGDGKAKLTVNFSPGIPSEVSEVFLIRVSHLPAVAVSVEGCGVYPALVLNLPRANAEEHMRKMEDIAERMPVEVHHTGTSSRGTSRRASFMSTTPVGSVIFSEHPGTSKSGDPRSSGAAKSHKPAGTTIASMASRRGSSSELGGVAPPHTVVSLGHHTLKCTVEVDRASLCDALLAIERLQDAPASMTPSGRKKTRALTAKTVAGSYVCDFGDIVLGHSRRQPFTVYNCHATDIMLNISRKELMEVGFIVTPEQVGSIAPGKSLSMAIITELPKDAEEGVRELVWELPIKNGPRYAIHLRARHEIPQLTLPISEVDFGTVVVGQRSKRYLRLINDKHVPVEWSFRVPTTKFGVPLPPWEVPFGITPTFGMLEPGQDSTVEVSFTPNAAGAFAEKLALRIKDNRQSAVISLRGSGSALEVNITPTSFCHLGPVLPYQQDPSCRQELTLENPTDHPIEIYSVEFDSAYVTEEEMLREYDGYDEHSIAEMPLREVGSSSWPRLVESVEKARAKSARAAQRLEVEGSADEETAEGENTIFEPEEDDDLPEQREEDYPNRKSEHLRKRLTVDECIEWIISNPKNLRDDYVAEKLVRKVRDAISKCESESPEEVPDLVKEDVVAAIRYRLDLPDCNAGVVWDDCSKASKYVAEDSIECISEALPKEESLKFILLGVRGREVLSQELQEVTESLAESERQEQSEAGEPGTDDSGVAPNDVEQLARAELSVKIARRKGELEGLLQWFEDEKPATRAGQYVEELSALVRKIRGDPVDGDDGNHGDDVVESDDVNEDPVGEDATVVAEAQGFDTDSVTLRSTTWLEVLLAAEQPDTRKVTEQVLASVAQPAFPTYSRLPHPRTLQLVRKPMTREPRAPSGLFVLLTPVENDEGAEEFVEQTRWVIPARSEQRIAVQFYATKAGTFSEQLRFEIVSSGLSPVQTFVDVSGTAGFPKINNDPRNVFMRRIKNRPRGGYPRKQFIVSQSVFDFGPLLAGRTTEMRDALLALAEDDQERLAGERLLRQHAETLRITNNSLFRAEVRCVMASSMSAGPGQPTETPDDSEDFPSLSLDDCPFVVDPSQFTLDQDETVDLQLWCFPQREGQFRDTLAVLVKDNPEVFKWGSRLSERFLRRISTPTLLTSEASW</sequence>
<comment type="caution">
    <text evidence="8">The sequence shown here is derived from an EMBL/GenBank/DDBJ whole genome shotgun (WGS) entry which is preliminary data.</text>
</comment>
<dbReference type="EMBL" id="JABANP010000356">
    <property type="protein sequence ID" value="KAF4683607.1"/>
    <property type="molecule type" value="Genomic_DNA"/>
</dbReference>
<organism evidence="8 9">
    <name type="scientific">Perkinsus olseni</name>
    <name type="common">Perkinsus atlanticus</name>
    <dbReference type="NCBI Taxonomy" id="32597"/>
    <lineage>
        <taxon>Eukaryota</taxon>
        <taxon>Sar</taxon>
        <taxon>Alveolata</taxon>
        <taxon>Perkinsozoa</taxon>
        <taxon>Perkinsea</taxon>
        <taxon>Perkinsida</taxon>
        <taxon>Perkinsidae</taxon>
        <taxon>Perkinsus</taxon>
    </lineage>
</organism>
<evidence type="ECO:0000256" key="1">
    <source>
        <dbReference type="ARBA" id="ARBA00004138"/>
    </source>
</evidence>
<feature type="region of interest" description="Disordered" evidence="6">
    <location>
        <begin position="1445"/>
        <end position="1475"/>
    </location>
</feature>
<evidence type="ECO:0000256" key="3">
    <source>
        <dbReference type="ARBA" id="ARBA00022490"/>
    </source>
</evidence>
<comment type="subcellular location">
    <subcellularLocation>
        <location evidence="1">Cell projection</location>
        <location evidence="1">Cilium</location>
    </subcellularLocation>
    <subcellularLocation>
        <location evidence="2">Cytoplasm</location>
    </subcellularLocation>
</comment>
<evidence type="ECO:0000256" key="2">
    <source>
        <dbReference type="ARBA" id="ARBA00004496"/>
    </source>
</evidence>
<feature type="compositionally biased region" description="Basic and acidic residues" evidence="6">
    <location>
        <begin position="1893"/>
        <end position="1905"/>
    </location>
</feature>
<dbReference type="GO" id="GO:0005930">
    <property type="term" value="C:axoneme"/>
    <property type="evidence" value="ECO:0007669"/>
    <property type="project" value="TreeGrafter"/>
</dbReference>
<dbReference type="Proteomes" id="UP000541610">
    <property type="component" value="Unassembled WGS sequence"/>
</dbReference>
<protein>
    <recommendedName>
        <fullName evidence="7">HYDIN/VesB/CFA65-like Ig-like domain-containing protein</fullName>
    </recommendedName>
</protein>
<evidence type="ECO:0000313" key="8">
    <source>
        <dbReference type="EMBL" id="KAF4683607.1"/>
    </source>
</evidence>
<dbReference type="OrthoDB" id="442595at2759"/>
<reference evidence="8 9" key="1">
    <citation type="submission" date="2020-04" db="EMBL/GenBank/DDBJ databases">
        <title>Perkinsus olseni comparative genomics.</title>
        <authorList>
            <person name="Bogema D.R."/>
        </authorList>
    </citation>
    <scope>NUCLEOTIDE SEQUENCE [LARGE SCALE GENOMIC DNA]</scope>
    <source>
        <strain evidence="8">00978-12</strain>
    </source>
</reference>
<feature type="region of interest" description="Disordered" evidence="6">
    <location>
        <begin position="372"/>
        <end position="404"/>
    </location>
</feature>
<evidence type="ECO:0000256" key="6">
    <source>
        <dbReference type="SAM" id="MobiDB-lite"/>
    </source>
</evidence>
<evidence type="ECO:0000256" key="5">
    <source>
        <dbReference type="ARBA" id="ARBA00023273"/>
    </source>
</evidence>
<feature type="domain" description="HYDIN/VesB/CFA65-like Ig-like" evidence="7">
    <location>
        <begin position="1654"/>
        <end position="1760"/>
    </location>
</feature>
<accession>A0A7J6NJH5</accession>
<dbReference type="InterPro" id="IPR053879">
    <property type="entry name" value="HYDIN_VesB_CFA65-like_Ig"/>
</dbReference>
<name>A0A7J6NJH5_PEROL</name>
<dbReference type="InterPro" id="IPR033305">
    <property type="entry name" value="Hydin-like"/>
</dbReference>
<dbReference type="Gene3D" id="2.60.40.10">
    <property type="entry name" value="Immunoglobulins"/>
    <property type="match status" value="10"/>
</dbReference>
<feature type="compositionally biased region" description="Low complexity" evidence="6">
    <location>
        <begin position="380"/>
        <end position="392"/>
    </location>
</feature>